<name>E3PZ96_9CAUD</name>
<evidence type="ECO:0000313" key="1">
    <source>
        <dbReference type="EMBL" id="CBW47047.1"/>
    </source>
</evidence>
<dbReference type="EMBL" id="FR682616">
    <property type="protein sequence ID" value="CBW47047.1"/>
    <property type="molecule type" value="Genomic_DNA"/>
</dbReference>
<reference evidence="1 2" key="1">
    <citation type="journal article" date="2014" name="Front. Microbiol.">
        <title>Comparative genomics defines the core genome of the growing N4-like phage genus and identifies N4-like Roseophage specific genes.</title>
        <authorList>
            <person name="Chan J.Z."/>
            <person name="Millard A.D."/>
            <person name="Mann N.H."/>
            <person name="Schafer H."/>
        </authorList>
    </citation>
    <scope>NUCLEOTIDE SEQUENCE [LARGE SCALE GENOMIC DNA]</scope>
</reference>
<organism evidence="1 2">
    <name type="scientific">Roseovarius sp. 217 phage 1</name>
    <dbReference type="NCBI Taxonomy" id="874471"/>
    <lineage>
        <taxon>Viruses</taxon>
        <taxon>Duplodnaviria</taxon>
        <taxon>Heunggongvirae</taxon>
        <taxon>Uroviricota</taxon>
        <taxon>Caudoviricetes</taxon>
        <taxon>Schitoviridae</taxon>
        <taxon>Rhodovirinae</taxon>
        <taxon>Plymouthvirus</taxon>
        <taxon>Roseovarius Plymouth podovirus 1</taxon>
    </lineage>
</organism>
<proteinExistence type="predicted"/>
<accession>E3PZ96</accession>
<protein>
    <submittedName>
        <fullName evidence="1">Uncharacterized protein</fullName>
    </submittedName>
</protein>
<dbReference type="Proteomes" id="UP000258344">
    <property type="component" value="Segment"/>
</dbReference>
<evidence type="ECO:0000313" key="2">
    <source>
        <dbReference type="Proteomes" id="UP000258344"/>
    </source>
</evidence>
<sequence length="86" mass="10510">MKKRIMNEYRIDTHFNGVIKAYFLTLKYQGWWRGYEVVHEELIYEGHLEKEAHTAIDKRITKEKGEEVKWSRWKDDRGEAPTPEWL</sequence>